<evidence type="ECO:0000259" key="12">
    <source>
        <dbReference type="PROSITE" id="PS51198"/>
    </source>
</evidence>
<feature type="non-terminal residue" evidence="14">
    <location>
        <position position="413"/>
    </location>
</feature>
<reference evidence="14 15" key="1">
    <citation type="journal article" date="2020" name="Biotechnol. Biofuels">
        <title>New insights from the biogas microbiome by comprehensive genome-resolved metagenomics of nearly 1600 species originating from multiple anaerobic digesters.</title>
        <authorList>
            <person name="Campanaro S."/>
            <person name="Treu L."/>
            <person name="Rodriguez-R L.M."/>
            <person name="Kovalovszki A."/>
            <person name="Ziels R.M."/>
            <person name="Maus I."/>
            <person name="Zhu X."/>
            <person name="Kougias P.G."/>
            <person name="Basile A."/>
            <person name="Luo G."/>
            <person name="Schluter A."/>
            <person name="Konstantinidis K.T."/>
            <person name="Angelidaki I."/>
        </authorList>
    </citation>
    <scope>NUCLEOTIDE SEQUENCE [LARGE SCALE GENOMIC DNA]</scope>
    <source>
        <strain evidence="14">AS06rmzACSIP_421</strain>
    </source>
</reference>
<dbReference type="Proteomes" id="UP000554004">
    <property type="component" value="Unassembled WGS sequence"/>
</dbReference>
<evidence type="ECO:0000256" key="7">
    <source>
        <dbReference type="ARBA" id="ARBA00023235"/>
    </source>
</evidence>
<dbReference type="GO" id="GO:0005524">
    <property type="term" value="F:ATP binding"/>
    <property type="evidence" value="ECO:0007669"/>
    <property type="project" value="UniProtKB-UniRule"/>
</dbReference>
<gene>
    <name evidence="14" type="ORF">GX618_03805</name>
</gene>
<feature type="domain" description="UvrD-like helicase C-terminal" evidence="13">
    <location>
        <begin position="287"/>
        <end position="413"/>
    </location>
</feature>
<dbReference type="InterPro" id="IPR014017">
    <property type="entry name" value="DNA_helicase_UvrD-like_C"/>
</dbReference>
<dbReference type="EC" id="5.6.2.4" evidence="9"/>
<dbReference type="InterPro" id="IPR027417">
    <property type="entry name" value="P-loop_NTPase"/>
</dbReference>
<evidence type="ECO:0000256" key="3">
    <source>
        <dbReference type="ARBA" id="ARBA00022801"/>
    </source>
</evidence>
<evidence type="ECO:0000256" key="10">
    <source>
        <dbReference type="ARBA" id="ARBA00048988"/>
    </source>
</evidence>
<comment type="catalytic activity">
    <reaction evidence="10">
        <text>ATP + H2O = ADP + phosphate + H(+)</text>
        <dbReference type="Rhea" id="RHEA:13065"/>
        <dbReference type="ChEBI" id="CHEBI:15377"/>
        <dbReference type="ChEBI" id="CHEBI:15378"/>
        <dbReference type="ChEBI" id="CHEBI:30616"/>
        <dbReference type="ChEBI" id="CHEBI:43474"/>
        <dbReference type="ChEBI" id="CHEBI:456216"/>
        <dbReference type="EC" id="5.6.2.4"/>
    </reaction>
</comment>
<dbReference type="PANTHER" id="PTHR11070">
    <property type="entry name" value="UVRD / RECB / PCRA DNA HELICASE FAMILY MEMBER"/>
    <property type="match status" value="1"/>
</dbReference>
<keyword evidence="7" id="KW-0413">Isomerase</keyword>
<feature type="binding site" evidence="11">
    <location>
        <begin position="27"/>
        <end position="34"/>
    </location>
    <ligand>
        <name>ATP</name>
        <dbReference type="ChEBI" id="CHEBI:30616"/>
    </ligand>
</feature>
<dbReference type="CDD" id="cd17932">
    <property type="entry name" value="DEXQc_UvrD"/>
    <property type="match status" value="1"/>
</dbReference>
<keyword evidence="5 11" id="KW-0067">ATP-binding</keyword>
<dbReference type="InterPro" id="IPR014016">
    <property type="entry name" value="UvrD-like_ATP-bd"/>
</dbReference>
<keyword evidence="6" id="KW-0238">DNA-binding</keyword>
<evidence type="ECO:0000256" key="9">
    <source>
        <dbReference type="ARBA" id="ARBA00034808"/>
    </source>
</evidence>
<keyword evidence="3 11" id="KW-0378">Hydrolase</keyword>
<dbReference type="GO" id="GO:0043138">
    <property type="term" value="F:3'-5' DNA helicase activity"/>
    <property type="evidence" value="ECO:0007669"/>
    <property type="project" value="UniProtKB-EC"/>
</dbReference>
<organism evidence="14 15">
    <name type="scientific">Candidatus Dojkabacteria bacterium</name>
    <dbReference type="NCBI Taxonomy" id="2099670"/>
    <lineage>
        <taxon>Bacteria</taxon>
        <taxon>Candidatus Dojkabacteria</taxon>
    </lineage>
</organism>
<dbReference type="Pfam" id="PF13361">
    <property type="entry name" value="UvrD_C"/>
    <property type="match status" value="1"/>
</dbReference>
<sequence length="413" mass="48419">MNEYQNLLNERQFVAVATKSQFVRIVAGAGSGKTRVLTYRIAYLIGEMGVYPENILAFAFTNKAAGEMKDRAIKLVPHAQAHLRLSTFHSFCARFLRSEIGILGFPSSFTIFDEDDQEKLLKNVAVELEYQKRDPIVKKAFSFIGGHKTEGRYPEDIILPDNAYPEQKECLKMFHLYEQRKTQQMALDFDDLLLRTIEIMERFPHIRSKWANRFLHILIDEFQDTNDVQYKLVKLFMRPETSLYVVGDPDQTIYTWRGANQNIILNFNKDFPLAETIILDRNYRSTQVILDTANRLISHNKKRVPKDLYTKNNLGEKVETEMSFSKDTEASWVVREIEKLKKSKIDFNYGQVAILYRSSYITLPFEKELEKNKIPFQLFGGTKFFQRMEVKDVIAYFRLLYNPRDDISFERII</sequence>
<dbReference type="Gene3D" id="3.40.50.300">
    <property type="entry name" value="P-loop containing nucleotide triphosphate hydrolases"/>
    <property type="match status" value="2"/>
</dbReference>
<comment type="catalytic activity">
    <reaction evidence="8">
        <text>Couples ATP hydrolysis with the unwinding of duplex DNA by translocating in the 3'-5' direction.</text>
        <dbReference type="EC" id="5.6.2.4"/>
    </reaction>
</comment>
<evidence type="ECO:0000256" key="2">
    <source>
        <dbReference type="ARBA" id="ARBA00022741"/>
    </source>
</evidence>
<dbReference type="GO" id="GO:0005829">
    <property type="term" value="C:cytosol"/>
    <property type="evidence" value="ECO:0007669"/>
    <property type="project" value="TreeGrafter"/>
</dbReference>
<dbReference type="PROSITE" id="PS51217">
    <property type="entry name" value="UVRD_HELICASE_CTER"/>
    <property type="match status" value="1"/>
</dbReference>
<evidence type="ECO:0000256" key="6">
    <source>
        <dbReference type="ARBA" id="ARBA00023125"/>
    </source>
</evidence>
<dbReference type="Gene3D" id="1.10.10.160">
    <property type="match status" value="1"/>
</dbReference>
<dbReference type="PANTHER" id="PTHR11070:SF2">
    <property type="entry name" value="ATP-DEPENDENT DNA HELICASE SRS2"/>
    <property type="match status" value="1"/>
</dbReference>
<protein>
    <recommendedName>
        <fullName evidence="9">DNA 3'-5' helicase</fullName>
        <ecNumber evidence="9">5.6.2.4</ecNumber>
    </recommendedName>
</protein>
<evidence type="ECO:0000256" key="8">
    <source>
        <dbReference type="ARBA" id="ARBA00034617"/>
    </source>
</evidence>
<evidence type="ECO:0000256" key="5">
    <source>
        <dbReference type="ARBA" id="ARBA00022840"/>
    </source>
</evidence>
<dbReference type="EMBL" id="JAAZAL010000138">
    <property type="protein sequence ID" value="NLE31366.1"/>
    <property type="molecule type" value="Genomic_DNA"/>
</dbReference>
<evidence type="ECO:0000259" key="13">
    <source>
        <dbReference type="PROSITE" id="PS51217"/>
    </source>
</evidence>
<dbReference type="PROSITE" id="PS51198">
    <property type="entry name" value="UVRD_HELICASE_ATP_BIND"/>
    <property type="match status" value="1"/>
</dbReference>
<feature type="domain" description="UvrD-like helicase ATP-binding" evidence="12">
    <location>
        <begin position="6"/>
        <end position="286"/>
    </location>
</feature>
<keyword evidence="4 11" id="KW-0347">Helicase</keyword>
<dbReference type="GO" id="GO:0000725">
    <property type="term" value="P:recombinational repair"/>
    <property type="evidence" value="ECO:0007669"/>
    <property type="project" value="TreeGrafter"/>
</dbReference>
<dbReference type="Gene3D" id="1.10.486.10">
    <property type="entry name" value="PCRA, domain 4"/>
    <property type="match status" value="1"/>
</dbReference>
<evidence type="ECO:0000313" key="14">
    <source>
        <dbReference type="EMBL" id="NLE31366.1"/>
    </source>
</evidence>
<dbReference type="InterPro" id="IPR000212">
    <property type="entry name" value="DNA_helicase_UvrD/REP"/>
</dbReference>
<accession>A0A847EUL5</accession>
<proteinExistence type="inferred from homology"/>
<dbReference type="GO" id="GO:0003677">
    <property type="term" value="F:DNA binding"/>
    <property type="evidence" value="ECO:0007669"/>
    <property type="project" value="UniProtKB-KW"/>
</dbReference>
<dbReference type="InterPro" id="IPR013986">
    <property type="entry name" value="DExx_box_DNA_helicase_dom_sf"/>
</dbReference>
<dbReference type="SUPFAM" id="SSF52540">
    <property type="entry name" value="P-loop containing nucleoside triphosphate hydrolases"/>
    <property type="match status" value="1"/>
</dbReference>
<comment type="similarity">
    <text evidence="1">Belongs to the helicase family. UvrD subfamily.</text>
</comment>
<dbReference type="GO" id="GO:0016787">
    <property type="term" value="F:hydrolase activity"/>
    <property type="evidence" value="ECO:0007669"/>
    <property type="project" value="UniProtKB-UniRule"/>
</dbReference>
<name>A0A847EUL5_9BACT</name>
<dbReference type="AlphaFoldDB" id="A0A847EUL5"/>
<evidence type="ECO:0000256" key="11">
    <source>
        <dbReference type="PROSITE-ProRule" id="PRU00560"/>
    </source>
</evidence>
<comment type="caution">
    <text evidence="14">The sequence shown here is derived from an EMBL/GenBank/DDBJ whole genome shotgun (WGS) entry which is preliminary data.</text>
</comment>
<dbReference type="GO" id="GO:0033202">
    <property type="term" value="C:DNA helicase complex"/>
    <property type="evidence" value="ECO:0007669"/>
    <property type="project" value="TreeGrafter"/>
</dbReference>
<evidence type="ECO:0000256" key="4">
    <source>
        <dbReference type="ARBA" id="ARBA00022806"/>
    </source>
</evidence>
<evidence type="ECO:0000313" key="15">
    <source>
        <dbReference type="Proteomes" id="UP000554004"/>
    </source>
</evidence>
<dbReference type="Pfam" id="PF00580">
    <property type="entry name" value="UvrD-helicase"/>
    <property type="match status" value="1"/>
</dbReference>
<keyword evidence="2 11" id="KW-0547">Nucleotide-binding</keyword>
<evidence type="ECO:0000256" key="1">
    <source>
        <dbReference type="ARBA" id="ARBA00009922"/>
    </source>
</evidence>